<evidence type="ECO:0000256" key="14">
    <source>
        <dbReference type="ARBA" id="ARBA00023295"/>
    </source>
</evidence>
<evidence type="ECO:0000256" key="8">
    <source>
        <dbReference type="ARBA" id="ARBA00022801"/>
    </source>
</evidence>
<protein>
    <submittedName>
        <fullName evidence="17">Formamidopyrimidine-DNA glycosylase</fullName>
    </submittedName>
</protein>
<evidence type="ECO:0000256" key="1">
    <source>
        <dbReference type="ARBA" id="ARBA00001668"/>
    </source>
</evidence>
<dbReference type="InterPro" id="IPR020629">
    <property type="entry name" value="FPG_Glyclase"/>
</dbReference>
<sequence>MPELPEVTTTVNGLKKALKGLAFLDVWTDLSKDNPIKQFRNTIKDKKFFLKFRKEIKGARIVSVERRAKNILINLSNKKTILIHLKMTGHIIVGQYNYDKKSNKWSPDENERKALHDPYNRFIHAVFHLSNSKHMVFCDSRKFGKITMLDTNTAHSSIHLSNIGNEPLDKNFSFEKFKERLLLKPNKNIKTVLMDQSIIAGIGNIYSDEMLWISGVHPESRIQSIPKKHLVLLYKSMQEVLNKGIDFGGDSMSDYRDIDGKRGNFQNHHNVYRKNKELCGKRGCRGVIMRKVLDGRSAHFCDTHQKLFV</sequence>
<dbReference type="Pfam" id="PF06831">
    <property type="entry name" value="H2TH"/>
    <property type="match status" value="1"/>
</dbReference>
<dbReference type="GO" id="GO:0006284">
    <property type="term" value="P:base-excision repair"/>
    <property type="evidence" value="ECO:0007669"/>
    <property type="project" value="InterPro"/>
</dbReference>
<dbReference type="NCBIfam" id="TIGR00577">
    <property type="entry name" value="fpg"/>
    <property type="match status" value="1"/>
</dbReference>
<name>A0A0G0BAX6_9BACT</name>
<dbReference type="PANTHER" id="PTHR22993:SF9">
    <property type="entry name" value="FORMAMIDOPYRIMIDINE-DNA GLYCOSYLASE"/>
    <property type="match status" value="1"/>
</dbReference>
<dbReference type="SUPFAM" id="SSF46946">
    <property type="entry name" value="S13-like H2TH domain"/>
    <property type="match status" value="1"/>
</dbReference>
<dbReference type="SUPFAM" id="SSF57716">
    <property type="entry name" value="Glucocorticoid receptor-like (DNA-binding domain)"/>
    <property type="match status" value="1"/>
</dbReference>
<comment type="cofactor">
    <cofactor evidence="2">
        <name>Zn(2+)</name>
        <dbReference type="ChEBI" id="CHEBI:29105"/>
    </cofactor>
</comment>
<dbReference type="AlphaFoldDB" id="A0A0G0BAX6"/>
<evidence type="ECO:0000256" key="11">
    <source>
        <dbReference type="ARBA" id="ARBA00023204"/>
    </source>
</evidence>
<dbReference type="InterPro" id="IPR010979">
    <property type="entry name" value="Ribosomal_uS13-like_H2TH"/>
</dbReference>
<keyword evidence="7" id="KW-0863">Zinc-finger</keyword>
<dbReference type="GO" id="GO:0140078">
    <property type="term" value="F:class I DNA-(apurinic or apyrimidinic site) endonuclease activity"/>
    <property type="evidence" value="ECO:0007669"/>
    <property type="project" value="UniProtKB-EC"/>
</dbReference>
<keyword evidence="13" id="KW-0511">Multifunctional enzyme</keyword>
<keyword evidence="12" id="KW-0456">Lyase</keyword>
<dbReference type="SMART" id="SM01232">
    <property type="entry name" value="H2TH"/>
    <property type="match status" value="1"/>
</dbReference>
<keyword evidence="11" id="KW-0234">DNA repair</keyword>
<keyword evidence="6" id="KW-0227">DNA damage</keyword>
<evidence type="ECO:0000256" key="6">
    <source>
        <dbReference type="ARBA" id="ARBA00022763"/>
    </source>
</evidence>
<keyword evidence="5" id="KW-0479">Metal-binding</keyword>
<comment type="catalytic activity">
    <reaction evidence="15">
        <text>2'-deoxyribonucleotide-(2'-deoxyribose 5'-phosphate)-2'-deoxyribonucleotide-DNA = a 3'-end 2'-deoxyribonucleotide-(2,3-dehydro-2,3-deoxyribose 5'-phosphate)-DNA + a 5'-end 5'-phospho-2'-deoxyribonucleoside-DNA + H(+)</text>
        <dbReference type="Rhea" id="RHEA:66592"/>
        <dbReference type="Rhea" id="RHEA-COMP:13180"/>
        <dbReference type="Rhea" id="RHEA-COMP:16897"/>
        <dbReference type="Rhea" id="RHEA-COMP:17067"/>
        <dbReference type="ChEBI" id="CHEBI:15378"/>
        <dbReference type="ChEBI" id="CHEBI:136412"/>
        <dbReference type="ChEBI" id="CHEBI:157695"/>
        <dbReference type="ChEBI" id="CHEBI:167181"/>
        <dbReference type="EC" id="4.2.99.18"/>
    </reaction>
</comment>
<evidence type="ECO:0000256" key="5">
    <source>
        <dbReference type="ARBA" id="ARBA00022723"/>
    </source>
</evidence>
<evidence type="ECO:0000259" key="16">
    <source>
        <dbReference type="PROSITE" id="PS51068"/>
    </source>
</evidence>
<dbReference type="GO" id="GO:0003684">
    <property type="term" value="F:damaged DNA binding"/>
    <property type="evidence" value="ECO:0007669"/>
    <property type="project" value="InterPro"/>
</dbReference>
<evidence type="ECO:0000256" key="7">
    <source>
        <dbReference type="ARBA" id="ARBA00022771"/>
    </source>
</evidence>
<evidence type="ECO:0000256" key="13">
    <source>
        <dbReference type="ARBA" id="ARBA00023268"/>
    </source>
</evidence>
<dbReference type="PANTHER" id="PTHR22993">
    <property type="entry name" value="FORMAMIDOPYRIMIDINE-DNA GLYCOSYLASE"/>
    <property type="match status" value="1"/>
</dbReference>
<dbReference type="EMBL" id="LBPY01000006">
    <property type="protein sequence ID" value="KKP66494.1"/>
    <property type="molecule type" value="Genomic_DNA"/>
</dbReference>
<accession>A0A0G0BAX6</accession>
<dbReference type="Proteomes" id="UP000034952">
    <property type="component" value="Unassembled WGS sequence"/>
</dbReference>
<evidence type="ECO:0000256" key="12">
    <source>
        <dbReference type="ARBA" id="ARBA00023239"/>
    </source>
</evidence>
<feature type="domain" description="Formamidopyrimidine-DNA glycosylase catalytic" evidence="16">
    <location>
        <begin position="2"/>
        <end position="144"/>
    </location>
</feature>
<dbReference type="Pfam" id="PF01149">
    <property type="entry name" value="Fapy_DNA_glyco"/>
    <property type="match status" value="1"/>
</dbReference>
<evidence type="ECO:0000256" key="9">
    <source>
        <dbReference type="ARBA" id="ARBA00022833"/>
    </source>
</evidence>
<keyword evidence="8" id="KW-0378">Hydrolase</keyword>
<keyword evidence="9" id="KW-0862">Zinc</keyword>
<evidence type="ECO:0000256" key="4">
    <source>
        <dbReference type="ARBA" id="ARBA00011245"/>
    </source>
</evidence>
<dbReference type="Gene3D" id="1.10.8.50">
    <property type="match status" value="1"/>
</dbReference>
<evidence type="ECO:0000313" key="17">
    <source>
        <dbReference type="EMBL" id="KKP66494.1"/>
    </source>
</evidence>
<organism evidence="17 18">
    <name type="scientific">Candidatus Nomurabacteria bacterium GW2011_GWE1_35_16</name>
    <dbReference type="NCBI Taxonomy" id="1618761"/>
    <lineage>
        <taxon>Bacteria</taxon>
        <taxon>Candidatus Nomuraibacteriota</taxon>
    </lineage>
</organism>
<dbReference type="SMART" id="SM00898">
    <property type="entry name" value="Fapy_DNA_glyco"/>
    <property type="match status" value="1"/>
</dbReference>
<evidence type="ECO:0000313" key="18">
    <source>
        <dbReference type="Proteomes" id="UP000034952"/>
    </source>
</evidence>
<gene>
    <name evidence="17" type="ORF">UR64_C0006G0021</name>
</gene>
<dbReference type="NCBIfam" id="NF002211">
    <property type="entry name" value="PRK01103.1"/>
    <property type="match status" value="1"/>
</dbReference>
<dbReference type="InterPro" id="IPR015886">
    <property type="entry name" value="H2TH_FPG"/>
</dbReference>
<evidence type="ECO:0000256" key="2">
    <source>
        <dbReference type="ARBA" id="ARBA00001947"/>
    </source>
</evidence>
<comment type="similarity">
    <text evidence="3">Belongs to the FPG family.</text>
</comment>
<comment type="catalytic activity">
    <reaction evidence="1">
        <text>Hydrolysis of DNA containing ring-opened 7-methylguanine residues, releasing 2,6-diamino-4-hydroxy-5-(N-methyl)formamidopyrimidine.</text>
        <dbReference type="EC" id="3.2.2.23"/>
    </reaction>
</comment>
<keyword evidence="14" id="KW-0326">Glycosidase</keyword>
<dbReference type="GO" id="GO:0034039">
    <property type="term" value="F:8-oxo-7,8-dihydroguanine DNA N-glycosylase activity"/>
    <property type="evidence" value="ECO:0007669"/>
    <property type="project" value="TreeGrafter"/>
</dbReference>
<dbReference type="InterPro" id="IPR012319">
    <property type="entry name" value="FPG_cat"/>
</dbReference>
<dbReference type="GO" id="GO:0008270">
    <property type="term" value="F:zinc ion binding"/>
    <property type="evidence" value="ECO:0007669"/>
    <property type="project" value="UniProtKB-KW"/>
</dbReference>
<dbReference type="PROSITE" id="PS51068">
    <property type="entry name" value="FPG_CAT"/>
    <property type="match status" value="1"/>
</dbReference>
<dbReference type="PATRIC" id="fig|1618761.3.peg.349"/>
<proteinExistence type="inferred from homology"/>
<evidence type="ECO:0000256" key="15">
    <source>
        <dbReference type="ARBA" id="ARBA00044632"/>
    </source>
</evidence>
<dbReference type="InterPro" id="IPR035937">
    <property type="entry name" value="FPG_N"/>
</dbReference>
<evidence type="ECO:0000256" key="3">
    <source>
        <dbReference type="ARBA" id="ARBA00009409"/>
    </source>
</evidence>
<reference evidence="17 18" key="1">
    <citation type="journal article" date="2015" name="Nature">
        <title>rRNA introns, odd ribosomes, and small enigmatic genomes across a large radiation of phyla.</title>
        <authorList>
            <person name="Brown C.T."/>
            <person name="Hug L.A."/>
            <person name="Thomas B.C."/>
            <person name="Sharon I."/>
            <person name="Castelle C.J."/>
            <person name="Singh A."/>
            <person name="Wilkins M.J."/>
            <person name="Williams K.H."/>
            <person name="Banfield J.F."/>
        </authorList>
    </citation>
    <scope>NUCLEOTIDE SEQUENCE [LARGE SCALE GENOMIC DNA]</scope>
</reference>
<keyword evidence="10" id="KW-0238">DNA-binding</keyword>
<comment type="subunit">
    <text evidence="4">Monomer.</text>
</comment>
<dbReference type="FunFam" id="1.10.8.50:FF:000003">
    <property type="entry name" value="Formamidopyrimidine-DNA glycosylase"/>
    <property type="match status" value="1"/>
</dbReference>
<comment type="caution">
    <text evidence="17">The sequence shown here is derived from an EMBL/GenBank/DDBJ whole genome shotgun (WGS) entry which is preliminary data.</text>
</comment>
<dbReference type="CDD" id="cd08966">
    <property type="entry name" value="EcFpg-like_N"/>
    <property type="match status" value="1"/>
</dbReference>
<dbReference type="SUPFAM" id="SSF81624">
    <property type="entry name" value="N-terminal domain of MutM-like DNA repair proteins"/>
    <property type="match status" value="1"/>
</dbReference>
<dbReference type="Gene3D" id="3.20.190.10">
    <property type="entry name" value="MutM-like, N-terminal"/>
    <property type="match status" value="1"/>
</dbReference>
<evidence type="ECO:0000256" key="10">
    <source>
        <dbReference type="ARBA" id="ARBA00023125"/>
    </source>
</evidence>